<dbReference type="InterPro" id="IPR016153">
    <property type="entry name" value="Heat_shock_Hsp33_N"/>
</dbReference>
<dbReference type="Proteomes" id="UP000218627">
    <property type="component" value="Unassembled WGS sequence"/>
</dbReference>
<dbReference type="GO" id="GO:0044183">
    <property type="term" value="F:protein folding chaperone"/>
    <property type="evidence" value="ECO:0007669"/>
    <property type="project" value="TreeGrafter"/>
</dbReference>
<evidence type="ECO:0000256" key="5">
    <source>
        <dbReference type="ARBA" id="ARBA00023284"/>
    </source>
</evidence>
<dbReference type="SUPFAM" id="SSF118352">
    <property type="entry name" value="HSP33 redox switch-like"/>
    <property type="match status" value="1"/>
</dbReference>
<dbReference type="SUPFAM" id="SSF64397">
    <property type="entry name" value="Hsp33 domain"/>
    <property type="match status" value="1"/>
</dbReference>
<dbReference type="PANTHER" id="PTHR30111">
    <property type="entry name" value="33 KDA CHAPERONIN"/>
    <property type="match status" value="1"/>
</dbReference>
<keyword evidence="7" id="KW-1185">Reference proteome</keyword>
<dbReference type="RefSeq" id="WP_096600648.1">
    <property type="nucleotide sequence ID" value="NZ_OBEN01000001.1"/>
</dbReference>
<dbReference type="Gene3D" id="3.55.30.10">
    <property type="entry name" value="Hsp33 domain"/>
    <property type="match status" value="1"/>
</dbReference>
<gene>
    <name evidence="6" type="ORF">SAMN06265353_0460</name>
</gene>
<keyword evidence="3" id="KW-1015">Disulfide bond</keyword>
<organism evidence="6 7">
    <name type="scientific">Hydrogenobacter hydrogenophilus</name>
    <dbReference type="NCBI Taxonomy" id="35835"/>
    <lineage>
        <taxon>Bacteria</taxon>
        <taxon>Pseudomonadati</taxon>
        <taxon>Aquificota</taxon>
        <taxon>Aquificia</taxon>
        <taxon>Aquificales</taxon>
        <taxon>Aquificaceae</taxon>
        <taxon>Hydrogenobacter</taxon>
    </lineage>
</organism>
<dbReference type="GO" id="GO:0051082">
    <property type="term" value="F:unfolded protein binding"/>
    <property type="evidence" value="ECO:0007669"/>
    <property type="project" value="InterPro"/>
</dbReference>
<keyword evidence="5" id="KW-0676">Redox-active center</keyword>
<sequence length="281" mass="31847">MVYKELNQQTLEDIKRYFQDRDYMVIAVPRLEALRVYTVRATKSVQTATRIHGLDKESAQALGSLLVSALLLTSSLKHATNQKVLVKLNLQDGVMVAEADATGKVRGFVEGSLQRPWTGTLTVVKELRLGTPYTSIVPIVSDNLKDNLLYYFEQSEQVKTALDIFVDFDQEGVVRTASGYLVQVLGGAEEESIRFVEEIIKRTINMHARPEDMACDMLEGKEPRLIGLKEVEYYCPCNEEIARSTLFLLEEEELEEIFSEGPAEVVCKFCGRIYRFTKDML</sequence>
<reference evidence="7" key="1">
    <citation type="submission" date="2017-09" db="EMBL/GenBank/DDBJ databases">
        <authorList>
            <person name="Varghese N."/>
            <person name="Submissions S."/>
        </authorList>
    </citation>
    <scope>NUCLEOTIDE SEQUENCE [LARGE SCALE GENOMIC DNA]</scope>
    <source>
        <strain evidence="7">DSM 2913</strain>
    </source>
</reference>
<accession>A0A285NRK9</accession>
<dbReference type="AlphaFoldDB" id="A0A285NRK9"/>
<proteinExistence type="predicted"/>
<dbReference type="Pfam" id="PF01430">
    <property type="entry name" value="HSP33"/>
    <property type="match status" value="1"/>
</dbReference>
<evidence type="ECO:0000313" key="7">
    <source>
        <dbReference type="Proteomes" id="UP000218627"/>
    </source>
</evidence>
<evidence type="ECO:0000256" key="3">
    <source>
        <dbReference type="ARBA" id="ARBA00023157"/>
    </source>
</evidence>
<keyword evidence="2" id="KW-0862">Zinc</keyword>
<protein>
    <submittedName>
        <fullName evidence="6">Molecular chaperone Hsp33</fullName>
    </submittedName>
</protein>
<evidence type="ECO:0000313" key="6">
    <source>
        <dbReference type="EMBL" id="SNZ12164.1"/>
    </source>
</evidence>
<dbReference type="OrthoDB" id="9776534at2"/>
<evidence type="ECO:0000256" key="1">
    <source>
        <dbReference type="ARBA" id="ARBA00022490"/>
    </source>
</evidence>
<keyword evidence="4" id="KW-0143">Chaperone</keyword>
<dbReference type="Gene3D" id="3.90.1280.10">
    <property type="entry name" value="HSP33 redox switch-like"/>
    <property type="match status" value="1"/>
</dbReference>
<evidence type="ECO:0000256" key="2">
    <source>
        <dbReference type="ARBA" id="ARBA00022833"/>
    </source>
</evidence>
<dbReference type="InterPro" id="IPR000397">
    <property type="entry name" value="Heat_shock_Hsp33"/>
</dbReference>
<dbReference type="InterPro" id="IPR016154">
    <property type="entry name" value="Heat_shock_Hsp33_C"/>
</dbReference>
<name>A0A285NRK9_9AQUI</name>
<dbReference type="EMBL" id="OBEN01000001">
    <property type="protein sequence ID" value="SNZ12164.1"/>
    <property type="molecule type" value="Genomic_DNA"/>
</dbReference>
<dbReference type="GO" id="GO:0005737">
    <property type="term" value="C:cytoplasm"/>
    <property type="evidence" value="ECO:0007669"/>
    <property type="project" value="InterPro"/>
</dbReference>
<dbReference type="PIRSF" id="PIRSF005261">
    <property type="entry name" value="Heat_shock_Hsp33"/>
    <property type="match status" value="1"/>
</dbReference>
<evidence type="ECO:0000256" key="4">
    <source>
        <dbReference type="ARBA" id="ARBA00023186"/>
    </source>
</evidence>
<dbReference type="GO" id="GO:0042026">
    <property type="term" value="P:protein refolding"/>
    <property type="evidence" value="ECO:0007669"/>
    <property type="project" value="TreeGrafter"/>
</dbReference>
<dbReference type="PANTHER" id="PTHR30111:SF1">
    <property type="entry name" value="33 KDA CHAPERONIN"/>
    <property type="match status" value="1"/>
</dbReference>
<keyword evidence="1" id="KW-0963">Cytoplasm</keyword>